<dbReference type="Pfam" id="PF04082">
    <property type="entry name" value="Fungal_trans"/>
    <property type="match status" value="1"/>
</dbReference>
<dbReference type="AlphaFoldDB" id="A0A8A3NTQ7"/>
<keyword evidence="3" id="KW-0238">DNA-binding</keyword>
<dbReference type="EMBL" id="CP063405">
    <property type="protein sequence ID" value="QSZ28843.1"/>
    <property type="molecule type" value="Genomic_DNA"/>
</dbReference>
<reference evidence="7" key="1">
    <citation type="submission" date="2020-10" db="EMBL/GenBank/DDBJ databases">
        <title>Genome Sequence of Monilinia vaccinii-corymbosi Sheds Light on Mummy Berry Disease Infection of Blueberry and Mating Type.</title>
        <authorList>
            <person name="Yow A.G."/>
            <person name="Zhang Y."/>
            <person name="Bansal K."/>
            <person name="Eacker S.M."/>
            <person name="Sullivan S."/>
            <person name="Liachko I."/>
            <person name="Cubeta M.A."/>
            <person name="Rollins J.A."/>
            <person name="Ashrafi H."/>
        </authorList>
    </citation>
    <scope>NUCLEOTIDE SEQUENCE</scope>
    <source>
        <strain evidence="7">RL-1</strain>
    </source>
</reference>
<dbReference type="GO" id="GO:0043565">
    <property type="term" value="F:sequence-specific DNA binding"/>
    <property type="evidence" value="ECO:0007669"/>
    <property type="project" value="TreeGrafter"/>
</dbReference>
<keyword evidence="4" id="KW-0804">Transcription</keyword>
<sequence>MIELECRKRVFWCAYTLDNYLSAALGRPRTFHDDDIDQELPSCVNDSDLTSKHVYINKSKAQSIMMAPIAHAMLVQEDSTYATALTPSQVVSNNQPYSPRSLFHSTTIFHCSSFSSRKIL</sequence>
<dbReference type="CDD" id="cd12148">
    <property type="entry name" value="fungal_TF_MHR"/>
    <property type="match status" value="1"/>
</dbReference>
<evidence type="ECO:0000256" key="2">
    <source>
        <dbReference type="ARBA" id="ARBA00023015"/>
    </source>
</evidence>
<accession>A0A8A3NTQ7</accession>
<dbReference type="GO" id="GO:0006351">
    <property type="term" value="P:DNA-templated transcription"/>
    <property type="evidence" value="ECO:0007669"/>
    <property type="project" value="InterPro"/>
</dbReference>
<evidence type="ECO:0000313" key="8">
    <source>
        <dbReference type="Proteomes" id="UP000672032"/>
    </source>
</evidence>
<keyword evidence="5" id="KW-0539">Nucleus</keyword>
<dbReference type="InterPro" id="IPR051711">
    <property type="entry name" value="Stress_Response_Reg"/>
</dbReference>
<feature type="domain" description="Xylanolytic transcriptional activator regulatory" evidence="6">
    <location>
        <begin position="3"/>
        <end position="51"/>
    </location>
</feature>
<dbReference type="Proteomes" id="UP000672032">
    <property type="component" value="Chromosome 1"/>
</dbReference>
<dbReference type="GO" id="GO:0005634">
    <property type="term" value="C:nucleus"/>
    <property type="evidence" value="ECO:0007669"/>
    <property type="project" value="UniProtKB-SubCell"/>
</dbReference>
<evidence type="ECO:0000256" key="3">
    <source>
        <dbReference type="ARBA" id="ARBA00023125"/>
    </source>
</evidence>
<dbReference type="OrthoDB" id="2579025at2759"/>
<dbReference type="InterPro" id="IPR007219">
    <property type="entry name" value="XnlR_reg_dom"/>
</dbReference>
<gene>
    <name evidence="7" type="ORF">DSL72_003348</name>
</gene>
<keyword evidence="2" id="KW-0805">Transcription regulation</keyword>
<organism evidence="7 8">
    <name type="scientific">Monilinia vaccinii-corymbosi</name>
    <dbReference type="NCBI Taxonomy" id="61207"/>
    <lineage>
        <taxon>Eukaryota</taxon>
        <taxon>Fungi</taxon>
        <taxon>Dikarya</taxon>
        <taxon>Ascomycota</taxon>
        <taxon>Pezizomycotina</taxon>
        <taxon>Leotiomycetes</taxon>
        <taxon>Helotiales</taxon>
        <taxon>Sclerotiniaceae</taxon>
        <taxon>Monilinia</taxon>
    </lineage>
</organism>
<dbReference type="GO" id="GO:0045944">
    <property type="term" value="P:positive regulation of transcription by RNA polymerase II"/>
    <property type="evidence" value="ECO:0007669"/>
    <property type="project" value="TreeGrafter"/>
</dbReference>
<protein>
    <recommendedName>
        <fullName evidence="6">Xylanolytic transcriptional activator regulatory domain-containing protein</fullName>
    </recommendedName>
</protein>
<dbReference type="GO" id="GO:0008270">
    <property type="term" value="F:zinc ion binding"/>
    <property type="evidence" value="ECO:0007669"/>
    <property type="project" value="InterPro"/>
</dbReference>
<comment type="subcellular location">
    <subcellularLocation>
        <location evidence="1">Nucleus</location>
    </subcellularLocation>
</comment>
<evidence type="ECO:0000259" key="6">
    <source>
        <dbReference type="Pfam" id="PF04082"/>
    </source>
</evidence>
<evidence type="ECO:0000313" key="7">
    <source>
        <dbReference type="EMBL" id="QSZ28843.1"/>
    </source>
</evidence>
<evidence type="ECO:0000256" key="4">
    <source>
        <dbReference type="ARBA" id="ARBA00023163"/>
    </source>
</evidence>
<evidence type="ECO:0000256" key="1">
    <source>
        <dbReference type="ARBA" id="ARBA00004123"/>
    </source>
</evidence>
<dbReference type="PANTHER" id="PTHR47540">
    <property type="entry name" value="THIAMINE REPRESSIBLE GENES REGULATORY PROTEIN THI5"/>
    <property type="match status" value="1"/>
</dbReference>
<name>A0A8A3NTQ7_9HELO</name>
<dbReference type="PANTHER" id="PTHR47540:SF3">
    <property type="entry name" value="ZN(II)2CYS6 TRANSCRIPTION FACTOR (EUROFUNG)"/>
    <property type="match status" value="1"/>
</dbReference>
<proteinExistence type="predicted"/>
<keyword evidence="8" id="KW-1185">Reference proteome</keyword>
<evidence type="ECO:0000256" key="5">
    <source>
        <dbReference type="ARBA" id="ARBA00023242"/>
    </source>
</evidence>